<evidence type="ECO:0000313" key="2">
    <source>
        <dbReference type="EnsemblMetazoa" id="GBRI035637-PA"/>
    </source>
</evidence>
<protein>
    <submittedName>
        <fullName evidence="2">Uncharacterized protein</fullName>
    </submittedName>
</protein>
<accession>A0A1A9WX59</accession>
<dbReference type="EnsemblMetazoa" id="GBRI035637-RA">
    <property type="protein sequence ID" value="GBRI035637-PA"/>
    <property type="gene ID" value="GBRI035637"/>
</dbReference>
<organism evidence="2 3">
    <name type="scientific">Glossina brevipalpis</name>
    <dbReference type="NCBI Taxonomy" id="37001"/>
    <lineage>
        <taxon>Eukaryota</taxon>
        <taxon>Metazoa</taxon>
        <taxon>Ecdysozoa</taxon>
        <taxon>Arthropoda</taxon>
        <taxon>Hexapoda</taxon>
        <taxon>Insecta</taxon>
        <taxon>Pterygota</taxon>
        <taxon>Neoptera</taxon>
        <taxon>Endopterygota</taxon>
        <taxon>Diptera</taxon>
        <taxon>Brachycera</taxon>
        <taxon>Muscomorpha</taxon>
        <taxon>Hippoboscoidea</taxon>
        <taxon>Glossinidae</taxon>
        <taxon>Glossina</taxon>
    </lineage>
</organism>
<dbReference type="VEuPathDB" id="VectorBase:GBRI035637"/>
<evidence type="ECO:0000313" key="3">
    <source>
        <dbReference type="Proteomes" id="UP000091820"/>
    </source>
</evidence>
<reference evidence="2" key="2">
    <citation type="submission" date="2020-05" db="UniProtKB">
        <authorList>
            <consortium name="EnsemblMetazoa"/>
        </authorList>
    </citation>
    <scope>IDENTIFICATION</scope>
    <source>
        <strain evidence="2">IAEA</strain>
    </source>
</reference>
<keyword evidence="1" id="KW-1133">Transmembrane helix</keyword>
<reference evidence="3" key="1">
    <citation type="submission" date="2014-03" db="EMBL/GenBank/DDBJ databases">
        <authorList>
            <person name="Aksoy S."/>
            <person name="Warren W."/>
            <person name="Wilson R.K."/>
        </authorList>
    </citation>
    <scope>NUCLEOTIDE SEQUENCE [LARGE SCALE GENOMIC DNA]</scope>
    <source>
        <strain evidence="3">IAEA</strain>
    </source>
</reference>
<sequence>MAFALVMEAFVRLLTMYTQSRKILLFTSWDNGLVVAGDGIASVQKIALVLVIIVVVVFSHVIVIVLMLILCYSCRSCCCLCCFVIKVSMTLTGNRIMLPTTPYVIIHLTFCHLREFRIKTIRCVTRRY</sequence>
<dbReference type="AlphaFoldDB" id="A0A1A9WX59"/>
<keyword evidence="1" id="KW-0472">Membrane</keyword>
<keyword evidence="1" id="KW-0812">Transmembrane</keyword>
<proteinExistence type="predicted"/>
<keyword evidence="3" id="KW-1185">Reference proteome</keyword>
<dbReference type="Proteomes" id="UP000091820">
    <property type="component" value="Unassembled WGS sequence"/>
</dbReference>
<feature type="transmembrane region" description="Helical" evidence="1">
    <location>
        <begin position="46"/>
        <end position="70"/>
    </location>
</feature>
<name>A0A1A9WX59_9MUSC</name>
<evidence type="ECO:0000256" key="1">
    <source>
        <dbReference type="SAM" id="Phobius"/>
    </source>
</evidence>